<evidence type="ECO:0000256" key="1">
    <source>
        <dbReference type="SAM" id="SignalP"/>
    </source>
</evidence>
<dbReference type="AlphaFoldDB" id="A0A512L4V6"/>
<protein>
    <recommendedName>
        <fullName evidence="4">DUF3034 domain-containing protein</fullName>
    </recommendedName>
</protein>
<feature type="signal peptide" evidence="1">
    <location>
        <begin position="1"/>
        <end position="31"/>
    </location>
</feature>
<comment type="caution">
    <text evidence="2">The sequence shown here is derived from an EMBL/GenBank/DDBJ whole genome shotgun (WGS) entry which is preliminary data.</text>
</comment>
<evidence type="ECO:0008006" key="4">
    <source>
        <dbReference type="Google" id="ProtNLM"/>
    </source>
</evidence>
<dbReference type="EMBL" id="BKAD01000005">
    <property type="protein sequence ID" value="GEP29480.1"/>
    <property type="molecule type" value="Genomic_DNA"/>
</dbReference>
<gene>
    <name evidence="2" type="ORF">TPL01_06180</name>
</gene>
<dbReference type="RefSeq" id="WP_147070666.1">
    <property type="nucleotide sequence ID" value="NZ_AP021884.1"/>
</dbReference>
<feature type="chain" id="PRO_5022131760" description="DUF3034 domain-containing protein" evidence="1">
    <location>
        <begin position="32"/>
        <end position="319"/>
    </location>
</feature>
<keyword evidence="1" id="KW-0732">Signal</keyword>
<dbReference type="Proteomes" id="UP000321337">
    <property type="component" value="Unassembled WGS sequence"/>
</dbReference>
<organism evidence="2 3">
    <name type="scientific">Sulfuriferula plumbiphila</name>
    <dbReference type="NCBI Taxonomy" id="171865"/>
    <lineage>
        <taxon>Bacteria</taxon>
        <taxon>Pseudomonadati</taxon>
        <taxon>Pseudomonadota</taxon>
        <taxon>Betaproteobacteria</taxon>
        <taxon>Nitrosomonadales</taxon>
        <taxon>Sulfuricellaceae</taxon>
        <taxon>Sulfuriferula</taxon>
    </lineage>
</organism>
<dbReference type="Pfam" id="PF11231">
    <property type="entry name" value="DUF3034"/>
    <property type="match status" value="1"/>
</dbReference>
<evidence type="ECO:0000313" key="2">
    <source>
        <dbReference type="EMBL" id="GEP29480.1"/>
    </source>
</evidence>
<sequence>MSGVALRRKKLNSALLSCGLALGLCVSGASAAHAGGRLLATGGATQIEGSAGGGIVPWALISGYGTEDEIGGSAFLTNVRVPNYDLVSTGAAIGLYDRVELSYARQRLSLDNTVLSGLGLNISPAIRQDVFGAKVKLFGDAIYAQDSLLPQVAFGIQYKRNLDYSFIPKVLGARHDSGTDFYLAATKVFLGGLAGRNVLLNGTVRMTKANQMGLLGFGGPGNDSYKARFEGSVGVFLDPANTWLVGAEYRQNPDNGLGAPLGVHTKQDAYKDAYIAYIPNKRFALVAAYADLGALPDTTRPDANSTSKRGVYVSGQFSF</sequence>
<dbReference type="OrthoDB" id="9126735at2"/>
<name>A0A512L4V6_9PROT</name>
<evidence type="ECO:0000313" key="3">
    <source>
        <dbReference type="Proteomes" id="UP000321337"/>
    </source>
</evidence>
<keyword evidence="3" id="KW-1185">Reference proteome</keyword>
<proteinExistence type="predicted"/>
<accession>A0A512L4V6</accession>
<dbReference type="InterPro" id="IPR021393">
    <property type="entry name" value="DUF3034"/>
</dbReference>
<reference evidence="2 3" key="1">
    <citation type="submission" date="2019-07" db="EMBL/GenBank/DDBJ databases">
        <title>Whole genome shotgun sequence of Thiobacillus plumbophilus NBRC 107929.</title>
        <authorList>
            <person name="Hosoyama A."/>
            <person name="Uohara A."/>
            <person name="Ohji S."/>
            <person name="Ichikawa N."/>
        </authorList>
    </citation>
    <scope>NUCLEOTIDE SEQUENCE [LARGE SCALE GENOMIC DNA]</scope>
    <source>
        <strain evidence="2 3">NBRC 107929</strain>
    </source>
</reference>